<dbReference type="SMART" id="SM00931">
    <property type="entry name" value="NOSIC"/>
    <property type="match status" value="1"/>
</dbReference>
<name>A0A2C6KIE0_9APIC</name>
<evidence type="ECO:0000256" key="1">
    <source>
        <dbReference type="ARBA" id="ARBA00004604"/>
    </source>
</evidence>
<dbReference type="InterPro" id="IPR036070">
    <property type="entry name" value="Nop_dom_sf"/>
</dbReference>
<comment type="similarity">
    <text evidence="2">Belongs to the NOP5/NOP56 family.</text>
</comment>
<dbReference type="OrthoDB" id="6780543at2759"/>
<dbReference type="InterPro" id="IPR042239">
    <property type="entry name" value="Nop_C"/>
</dbReference>
<comment type="caution">
    <text evidence="7">The sequence shown here is derived from an EMBL/GenBank/DDBJ whole genome shotgun (WGS) entry which is preliminary data.</text>
</comment>
<organism evidence="7 8">
    <name type="scientific">Cystoisospora suis</name>
    <dbReference type="NCBI Taxonomy" id="483139"/>
    <lineage>
        <taxon>Eukaryota</taxon>
        <taxon>Sar</taxon>
        <taxon>Alveolata</taxon>
        <taxon>Apicomplexa</taxon>
        <taxon>Conoidasida</taxon>
        <taxon>Coccidia</taxon>
        <taxon>Eucoccidiorida</taxon>
        <taxon>Eimeriorina</taxon>
        <taxon>Sarcocystidae</taxon>
        <taxon>Cystoisospora</taxon>
    </lineage>
</organism>
<evidence type="ECO:0000259" key="6">
    <source>
        <dbReference type="PROSITE" id="PS51358"/>
    </source>
</evidence>
<dbReference type="GO" id="GO:0042254">
    <property type="term" value="P:ribosome biogenesis"/>
    <property type="evidence" value="ECO:0007669"/>
    <property type="project" value="UniProtKB-KW"/>
</dbReference>
<gene>
    <name evidence="7" type="ORF">CSUI_008852</name>
</gene>
<evidence type="ECO:0000256" key="2">
    <source>
        <dbReference type="ARBA" id="ARBA00009211"/>
    </source>
</evidence>
<dbReference type="Pfam" id="PF08156">
    <property type="entry name" value="NOP5NT"/>
    <property type="match status" value="1"/>
</dbReference>
<dbReference type="Proteomes" id="UP000221165">
    <property type="component" value="Unassembled WGS sequence"/>
</dbReference>
<dbReference type="Gene3D" id="1.10.246.90">
    <property type="entry name" value="Nop domain"/>
    <property type="match status" value="1"/>
</dbReference>
<evidence type="ECO:0000256" key="4">
    <source>
        <dbReference type="ARBA" id="ARBA00023242"/>
    </source>
</evidence>
<dbReference type="EMBL" id="MIGC01005091">
    <property type="protein sequence ID" value="PHJ17327.1"/>
    <property type="molecule type" value="Genomic_DNA"/>
</dbReference>
<evidence type="ECO:0000313" key="7">
    <source>
        <dbReference type="EMBL" id="PHJ17327.1"/>
    </source>
</evidence>
<dbReference type="GeneID" id="94432185"/>
<dbReference type="Pfam" id="PF01798">
    <property type="entry name" value="Nop"/>
    <property type="match status" value="1"/>
</dbReference>
<dbReference type="GO" id="GO:0030515">
    <property type="term" value="F:snoRNA binding"/>
    <property type="evidence" value="ECO:0007669"/>
    <property type="project" value="InterPro"/>
</dbReference>
<keyword evidence="8" id="KW-1185">Reference proteome</keyword>
<dbReference type="InterPro" id="IPR012976">
    <property type="entry name" value="NOSIC"/>
</dbReference>
<dbReference type="RefSeq" id="XP_067919051.1">
    <property type="nucleotide sequence ID" value="XM_068068974.1"/>
</dbReference>
<evidence type="ECO:0000256" key="3">
    <source>
        <dbReference type="ARBA" id="ARBA00022517"/>
    </source>
</evidence>
<dbReference type="AlphaFoldDB" id="A0A2C6KIE0"/>
<dbReference type="GO" id="GO:0031428">
    <property type="term" value="C:box C/D methylation guide snoRNP complex"/>
    <property type="evidence" value="ECO:0007669"/>
    <property type="project" value="InterPro"/>
</dbReference>
<dbReference type="InterPro" id="IPR045056">
    <property type="entry name" value="Nop56/Nop58"/>
</dbReference>
<evidence type="ECO:0000313" key="8">
    <source>
        <dbReference type="Proteomes" id="UP000221165"/>
    </source>
</evidence>
<dbReference type="Gene3D" id="1.10.287.4070">
    <property type="match status" value="1"/>
</dbReference>
<dbReference type="PROSITE" id="PS51358">
    <property type="entry name" value="NOP"/>
    <property type="match status" value="1"/>
</dbReference>
<dbReference type="PANTHER" id="PTHR10894">
    <property type="entry name" value="NUCLEOLAR PROTEIN 5 NUCLEOLAR PROTEIN NOP5 NOP58"/>
    <property type="match status" value="1"/>
</dbReference>
<comment type="subcellular location">
    <subcellularLocation>
        <location evidence="1">Nucleus</location>
        <location evidence="1">Nucleolus</location>
    </subcellularLocation>
</comment>
<dbReference type="SUPFAM" id="SSF89124">
    <property type="entry name" value="Nop domain"/>
    <property type="match status" value="1"/>
</dbReference>
<reference evidence="7 8" key="1">
    <citation type="journal article" date="2017" name="Int. J. Parasitol.">
        <title>The genome of the protozoan parasite Cystoisospora suis and a reverse vaccinology approach to identify vaccine candidates.</title>
        <authorList>
            <person name="Palmieri N."/>
            <person name="Shrestha A."/>
            <person name="Ruttkowski B."/>
            <person name="Beck T."/>
            <person name="Vogl C."/>
            <person name="Tomley F."/>
            <person name="Blake D.P."/>
            <person name="Joachim A."/>
        </authorList>
    </citation>
    <scope>NUCLEOTIDE SEQUENCE [LARGE SCALE GENOMIC DNA]</scope>
    <source>
        <strain evidence="7 8">Wien I</strain>
    </source>
</reference>
<protein>
    <recommendedName>
        <fullName evidence="5">Nucleolar protein 56</fullName>
    </recommendedName>
</protein>
<proteinExistence type="inferred from homology"/>
<dbReference type="GO" id="GO:0032040">
    <property type="term" value="C:small-subunit processome"/>
    <property type="evidence" value="ECO:0007669"/>
    <property type="project" value="InterPro"/>
</dbReference>
<sequence length="396" mass="44141">MATNEIFLLFESAPGLLLSRVKNWDQIAQDADAIQECCLDYSRYSQVLEVVAFHPFSNAEEALEVQLAITNGTSCPVISNFLHMNLPSTMKKKKKKDGGAGDGASSSGVPTAAVGVCDPALGKSLSDEGFHIVFNPNVVELHRGCRYHFKKLTKQILSSSLAIERFQVGLGHSYSRSKMKEDPRKQDKPIMQSIALIDSLDKNINSFAMKLKEWYGWHFPELIKIVGDTETYCKVLKVVRIKEEFNDQEQSEELLEACGGNEEIREEILTAMKHSMGQEISQADFVNIVSFADQVLRLCEQRKTLQDYLSAKLEFVSPNLKAVVGEVLAARLISHAGALVNLAKYPASTIQILGAEKALFRALKSKSGRTPKYGILFHSSFIGRVQKQQHRGRMSR</sequence>
<evidence type="ECO:0000256" key="5">
    <source>
        <dbReference type="ARBA" id="ARBA00040742"/>
    </source>
</evidence>
<feature type="domain" description="Nop" evidence="6">
    <location>
        <begin position="316"/>
        <end position="396"/>
    </location>
</feature>
<dbReference type="PANTHER" id="PTHR10894:SF0">
    <property type="entry name" value="NUCLEOLAR PROTEIN 56"/>
    <property type="match status" value="1"/>
</dbReference>
<keyword evidence="3" id="KW-0690">Ribosome biogenesis</keyword>
<dbReference type="InterPro" id="IPR012974">
    <property type="entry name" value="NOP58/56_N"/>
</dbReference>
<keyword evidence="4" id="KW-0539">Nucleus</keyword>
<dbReference type="InterPro" id="IPR002687">
    <property type="entry name" value="Nop_dom"/>
</dbReference>
<dbReference type="VEuPathDB" id="ToxoDB:CSUI_008852"/>
<accession>A0A2C6KIE0</accession>